<dbReference type="Pfam" id="PF00015">
    <property type="entry name" value="MCPsignal"/>
    <property type="match status" value="1"/>
</dbReference>
<accession>A0A418SRK4</accession>
<dbReference type="InterPro" id="IPR051310">
    <property type="entry name" value="MCP_chemotaxis"/>
</dbReference>
<dbReference type="Pfam" id="PF00672">
    <property type="entry name" value="HAMP"/>
    <property type="match status" value="1"/>
</dbReference>
<dbReference type="GO" id="GO:0007165">
    <property type="term" value="P:signal transduction"/>
    <property type="evidence" value="ECO:0007669"/>
    <property type="project" value="UniProtKB-KW"/>
</dbReference>
<dbReference type="PRINTS" id="PR00260">
    <property type="entry name" value="CHEMTRNSDUCR"/>
</dbReference>
<evidence type="ECO:0000313" key="11">
    <source>
        <dbReference type="Proteomes" id="UP000284202"/>
    </source>
</evidence>
<evidence type="ECO:0000256" key="2">
    <source>
        <dbReference type="ARBA" id="ARBA00022500"/>
    </source>
</evidence>
<feature type="domain" description="HAMP" evidence="9">
    <location>
        <begin position="65"/>
        <end position="118"/>
    </location>
</feature>
<keyword evidence="4" id="KW-0807">Transducer</keyword>
<dbReference type="PROSITE" id="PS50111">
    <property type="entry name" value="CHEMOTAXIS_TRANSDUC_2"/>
    <property type="match status" value="1"/>
</dbReference>
<keyword evidence="7" id="KW-1133">Transmembrane helix</keyword>
<evidence type="ECO:0000256" key="5">
    <source>
        <dbReference type="SAM" id="Coils"/>
    </source>
</evidence>
<reference evidence="11" key="1">
    <citation type="submission" date="2018-09" db="EMBL/GenBank/DDBJ databases">
        <title>Acidovorax cavernicola nov. sp. isolated from Gruta de las Maravillas (Aracena, Spain).</title>
        <authorList>
            <person name="Jurado V."/>
            <person name="Gutierrez-Patricio S."/>
            <person name="Gonzalez-Pimentel J.L."/>
            <person name="Miller A.Z."/>
            <person name="Laiz L."/>
            <person name="Saiz-Jimenez C."/>
        </authorList>
    </citation>
    <scope>NUCLEOTIDE SEQUENCE [LARGE SCALE GENOMIC DNA]</scope>
    <source>
        <strain evidence="11">1011MAR3C25</strain>
    </source>
</reference>
<feature type="transmembrane region" description="Helical" evidence="7">
    <location>
        <begin position="42"/>
        <end position="67"/>
    </location>
</feature>
<feature type="coiled-coil region" evidence="5">
    <location>
        <begin position="219"/>
        <end position="256"/>
    </location>
</feature>
<dbReference type="GO" id="GO:0004888">
    <property type="term" value="F:transmembrane signaling receptor activity"/>
    <property type="evidence" value="ECO:0007669"/>
    <property type="project" value="InterPro"/>
</dbReference>
<keyword evidence="2" id="KW-0145">Chemotaxis</keyword>
<dbReference type="SUPFAM" id="SSF58104">
    <property type="entry name" value="Methyl-accepting chemotaxis protein (MCP) signaling domain"/>
    <property type="match status" value="1"/>
</dbReference>
<evidence type="ECO:0000256" key="1">
    <source>
        <dbReference type="ARBA" id="ARBA00004370"/>
    </source>
</evidence>
<dbReference type="InterPro" id="IPR004090">
    <property type="entry name" value="Chemotax_Me-accpt_rcpt"/>
</dbReference>
<dbReference type="Gene3D" id="6.10.340.10">
    <property type="match status" value="1"/>
</dbReference>
<dbReference type="PANTHER" id="PTHR43531">
    <property type="entry name" value="PROTEIN ICFG"/>
    <property type="match status" value="1"/>
</dbReference>
<protein>
    <submittedName>
        <fullName evidence="10">HAMP domain-containing protein</fullName>
    </submittedName>
</protein>
<name>A0A418SRK4_9RHOB</name>
<gene>
    <name evidence="10" type="ORF">D3P04_15910</name>
</gene>
<dbReference type="PANTHER" id="PTHR43531:SF11">
    <property type="entry name" value="METHYL-ACCEPTING CHEMOTAXIS PROTEIN 3"/>
    <property type="match status" value="1"/>
</dbReference>
<keyword evidence="7" id="KW-0472">Membrane</keyword>
<dbReference type="OrthoDB" id="4514964at2"/>
<sequence>MQTDRFAETGETPSLSQPFAPHASERQAALDERRAALHRGMLITIMAGIAAIALCGGMLAAMLGLSISRQISRIVTQARCLADNDMSIEITGLEGRNELAQLSRALWKFRDNTQARSRLSDEILAREAKANSSREAERQAQARVVGEIGAGLNRLANGDLTEAIASPEQDPFPAEYEALREAYNSVVLILSGALSRFSDVADQVRGGSAEITSAAEDLSSRAETQAATLEQSAAALNELTESVRSTAIRAKNAENASLENRKIAESGASVVREAVEAMKGIEKSSDQITRIIGVIDDIAFQTNLLALNAGVEAARAGEAGRGFAVVASEVRGLAQRASESAREIKTLISKSATQVEAGSALVDRTGECLEQILHKALDVSDQISAIAVAASEQSTGLGEITVGVNQLDQVTQQNAAVAESTNAVAASLVQRADDLLREFARFSIGETPEPDILEEMEPDMEMAADIAPVALVAAMGGAPAGSARFHEF</sequence>
<evidence type="ECO:0000256" key="4">
    <source>
        <dbReference type="PROSITE-ProRule" id="PRU00284"/>
    </source>
</evidence>
<evidence type="ECO:0000256" key="3">
    <source>
        <dbReference type="ARBA" id="ARBA00029447"/>
    </source>
</evidence>
<dbReference type="InterPro" id="IPR004089">
    <property type="entry name" value="MCPsignal_dom"/>
</dbReference>
<comment type="similarity">
    <text evidence="3">Belongs to the methyl-accepting chemotaxis (MCP) protein family.</text>
</comment>
<dbReference type="InterPro" id="IPR003660">
    <property type="entry name" value="HAMP_dom"/>
</dbReference>
<evidence type="ECO:0000259" key="8">
    <source>
        <dbReference type="PROSITE" id="PS50111"/>
    </source>
</evidence>
<dbReference type="FunFam" id="1.10.287.950:FF:000001">
    <property type="entry name" value="Methyl-accepting chemotaxis sensory transducer"/>
    <property type="match status" value="1"/>
</dbReference>
<dbReference type="SMART" id="SM00283">
    <property type="entry name" value="MA"/>
    <property type="match status" value="1"/>
</dbReference>
<keyword evidence="11" id="KW-1185">Reference proteome</keyword>
<feature type="domain" description="Methyl-accepting transducer" evidence="8">
    <location>
        <begin position="200"/>
        <end position="429"/>
    </location>
</feature>
<dbReference type="AlphaFoldDB" id="A0A418SRK4"/>
<dbReference type="PROSITE" id="PS50885">
    <property type="entry name" value="HAMP"/>
    <property type="match status" value="2"/>
</dbReference>
<evidence type="ECO:0000259" key="9">
    <source>
        <dbReference type="PROSITE" id="PS50885"/>
    </source>
</evidence>
<evidence type="ECO:0000256" key="7">
    <source>
        <dbReference type="SAM" id="Phobius"/>
    </source>
</evidence>
<dbReference type="CDD" id="cd11386">
    <property type="entry name" value="MCP_signal"/>
    <property type="match status" value="1"/>
</dbReference>
<dbReference type="Proteomes" id="UP000284202">
    <property type="component" value="Unassembled WGS sequence"/>
</dbReference>
<dbReference type="EMBL" id="QZCG01000011">
    <property type="protein sequence ID" value="RJE83518.1"/>
    <property type="molecule type" value="Genomic_DNA"/>
</dbReference>
<feature type="domain" description="HAMP" evidence="9">
    <location>
        <begin position="139"/>
        <end position="195"/>
    </location>
</feature>
<proteinExistence type="inferred from homology"/>
<keyword evidence="7" id="KW-0812">Transmembrane</keyword>
<dbReference type="GO" id="GO:0016020">
    <property type="term" value="C:membrane"/>
    <property type="evidence" value="ECO:0007669"/>
    <property type="project" value="UniProtKB-SubCell"/>
</dbReference>
<dbReference type="GO" id="GO:0006935">
    <property type="term" value="P:chemotaxis"/>
    <property type="evidence" value="ECO:0007669"/>
    <property type="project" value="UniProtKB-KW"/>
</dbReference>
<feature type="region of interest" description="Disordered" evidence="6">
    <location>
        <begin position="1"/>
        <end position="23"/>
    </location>
</feature>
<dbReference type="SMART" id="SM00304">
    <property type="entry name" value="HAMP"/>
    <property type="match status" value="2"/>
</dbReference>
<dbReference type="Gene3D" id="1.10.287.950">
    <property type="entry name" value="Methyl-accepting chemotaxis protein"/>
    <property type="match status" value="1"/>
</dbReference>
<keyword evidence="5" id="KW-0175">Coiled coil</keyword>
<comment type="subcellular location">
    <subcellularLocation>
        <location evidence="1">Membrane</location>
    </subcellularLocation>
</comment>
<evidence type="ECO:0000313" key="10">
    <source>
        <dbReference type="EMBL" id="RJE83518.1"/>
    </source>
</evidence>
<evidence type="ECO:0000256" key="6">
    <source>
        <dbReference type="SAM" id="MobiDB-lite"/>
    </source>
</evidence>
<comment type="caution">
    <text evidence="10">The sequence shown here is derived from an EMBL/GenBank/DDBJ whole genome shotgun (WGS) entry which is preliminary data.</text>
</comment>
<organism evidence="10 11">
    <name type="scientific">Paracoccus onubensis</name>
    <dbReference type="NCBI Taxonomy" id="1675788"/>
    <lineage>
        <taxon>Bacteria</taxon>
        <taxon>Pseudomonadati</taxon>
        <taxon>Pseudomonadota</taxon>
        <taxon>Alphaproteobacteria</taxon>
        <taxon>Rhodobacterales</taxon>
        <taxon>Paracoccaceae</taxon>
        <taxon>Paracoccus</taxon>
    </lineage>
</organism>